<evidence type="ECO:0000259" key="9">
    <source>
        <dbReference type="Pfam" id="PF12621"/>
    </source>
</evidence>
<dbReference type="EMBL" id="AEOI02000005">
    <property type="protein sequence ID" value="ESX01363.1"/>
    <property type="molecule type" value="Genomic_DNA"/>
</dbReference>
<dbReference type="InterPro" id="IPR022257">
    <property type="entry name" value="PHM7_ext"/>
</dbReference>
<dbReference type="PANTHER" id="PTHR13018">
    <property type="entry name" value="PROBABLE MEMBRANE PROTEIN DUF221-RELATED"/>
    <property type="match status" value="1"/>
</dbReference>
<dbReference type="PANTHER" id="PTHR13018:SF26">
    <property type="entry name" value="DOMAIN PROTEIN, PUTATIVE (AFU_ORTHOLOGUE AFUA_5G10920)-RELATED"/>
    <property type="match status" value="1"/>
</dbReference>
<comment type="caution">
    <text evidence="12">The sequence shown here is derived from an EMBL/GenBank/DDBJ whole genome shotgun (WGS) entry which is preliminary data.</text>
</comment>
<proteinExistence type="inferred from homology"/>
<feature type="transmembrane region" description="Helical" evidence="7">
    <location>
        <begin position="513"/>
        <end position="542"/>
    </location>
</feature>
<evidence type="ECO:0000259" key="11">
    <source>
        <dbReference type="Pfam" id="PF14703"/>
    </source>
</evidence>
<dbReference type="GO" id="GO:0005886">
    <property type="term" value="C:plasma membrane"/>
    <property type="evidence" value="ECO:0007669"/>
    <property type="project" value="TreeGrafter"/>
</dbReference>
<dbReference type="Pfam" id="PF12621">
    <property type="entry name" value="PHM7_ext"/>
    <property type="match status" value="1"/>
</dbReference>
<dbReference type="Pfam" id="PF02714">
    <property type="entry name" value="RSN1_7TM"/>
    <property type="match status" value="1"/>
</dbReference>
<evidence type="ECO:0000256" key="5">
    <source>
        <dbReference type="ARBA" id="ARBA00022989"/>
    </source>
</evidence>
<feature type="domain" description="CSC1/OSCA1-like N-terminal transmembrane" evidence="10">
    <location>
        <begin position="12"/>
        <end position="159"/>
    </location>
</feature>
<keyword evidence="5 7" id="KW-1133">Transmembrane helix</keyword>
<dbReference type="InterPro" id="IPR045122">
    <property type="entry name" value="Csc1-like"/>
</dbReference>
<dbReference type="OMA" id="PKRYYAH"/>
<evidence type="ECO:0000256" key="6">
    <source>
        <dbReference type="ARBA" id="ARBA00023136"/>
    </source>
</evidence>
<dbReference type="STRING" id="871575.W1QH04"/>
<keyword evidence="4 7" id="KW-0812">Transmembrane</keyword>
<dbReference type="KEGG" id="opa:HPODL_00759"/>
<evidence type="ECO:0000256" key="7">
    <source>
        <dbReference type="SAM" id="Phobius"/>
    </source>
</evidence>
<feature type="transmembrane region" description="Helical" evidence="7">
    <location>
        <begin position="89"/>
        <end position="110"/>
    </location>
</feature>
<evidence type="ECO:0000313" key="12">
    <source>
        <dbReference type="EMBL" id="ESX01363.1"/>
    </source>
</evidence>
<comment type="subcellular location">
    <subcellularLocation>
        <location evidence="1">Membrane</location>
        <topology evidence="1">Multi-pass membrane protein</topology>
    </subcellularLocation>
</comment>
<keyword evidence="3" id="KW-0813">Transport</keyword>
<evidence type="ECO:0000256" key="4">
    <source>
        <dbReference type="ARBA" id="ARBA00022692"/>
    </source>
</evidence>
<evidence type="ECO:0000259" key="10">
    <source>
        <dbReference type="Pfam" id="PF13967"/>
    </source>
</evidence>
<dbReference type="AlphaFoldDB" id="W1QH04"/>
<keyword evidence="13" id="KW-1185">Reference proteome</keyword>
<feature type="domain" description="10TM putative phosphate transporter extracellular tail" evidence="9">
    <location>
        <begin position="767"/>
        <end position="856"/>
    </location>
</feature>
<dbReference type="Proteomes" id="UP000008673">
    <property type="component" value="Unassembled WGS sequence"/>
</dbReference>
<organism evidence="12 13">
    <name type="scientific">Ogataea parapolymorpha (strain ATCC 26012 / BCRC 20466 / JCM 22074 / NRRL Y-7560 / DL-1)</name>
    <name type="common">Yeast</name>
    <name type="synonym">Hansenula polymorpha</name>
    <dbReference type="NCBI Taxonomy" id="871575"/>
    <lineage>
        <taxon>Eukaryota</taxon>
        <taxon>Fungi</taxon>
        <taxon>Dikarya</taxon>
        <taxon>Ascomycota</taxon>
        <taxon>Saccharomycotina</taxon>
        <taxon>Pichiomycetes</taxon>
        <taxon>Pichiales</taxon>
        <taxon>Pichiaceae</taxon>
        <taxon>Ogataea</taxon>
    </lineage>
</organism>
<evidence type="ECO:0000256" key="2">
    <source>
        <dbReference type="ARBA" id="ARBA00007779"/>
    </source>
</evidence>
<dbReference type="HOGENOM" id="CLU_002458_2_1_1"/>
<feature type="transmembrane region" description="Helical" evidence="7">
    <location>
        <begin position="588"/>
        <end position="606"/>
    </location>
</feature>
<dbReference type="Pfam" id="PF13967">
    <property type="entry name" value="RSN1_TM"/>
    <property type="match status" value="1"/>
</dbReference>
<dbReference type="InterPro" id="IPR003864">
    <property type="entry name" value="CSC1/OSCA1-like_7TM"/>
</dbReference>
<name>W1QH04_OGAPD</name>
<dbReference type="GeneID" id="25770228"/>
<sequence>MTDTKNTSTQDVLTSVVTNGVICAVFVVLFLLLRIKFKRIYQPKSSFDIVPDSEKPAPLPQDPLTWLFVLLRKPPSFIIQQAGIDGYLFLRYLFIVACIALGGIATWPVLLPVNATNGKGEDGLDQLGISNVNAASRYYAHVFISWIFYCVVLFVIYRELHFYSSLRNLVLTTPAYAKKLSSRTVIFQTVTDQYLDEEEFFKLFEGVKRVWVARRNRRLSRALKRREHLTNALEVALTKLLKRAVKEKIKADKKGRVIENPDDLSSYVPYKKRPKMRIGVPIFGKKVDTIEYCKEQLPRLNEQIEEYQSTLVGTRPMNSIAVEFENQYYAQLAYQTTIHDLPYFFSPKHTNINPEDIYWPNMRIFWWERLMRFHGAVAAIVALIVLWAIPVSFVGLVSNLTYLTNKMHWLRFIYKLPDVLLGLITSLLPTVTLAVLMLLLPIFIRKMGQVSGCLTAQSIEYFTQQAYFAFQVIQVFLVTTISSSFASTVTQIADRPTEAMELLSANLPKSSNFYVSYMVLQGFSIAGGALFQVVSLILFYLFSAMFDNTARKLWTRFNDIGGFAWGTTFPIYTNLAVIFLSYSIIAPIIMLFTFAGFSLVYIAFLYNATYVFGKSADGLGRYYPRALFQTMVGIYLGEIALLGMFAVSKTWGCIVLEAILIGFTVFVHLHLNKAYDHLMTVVPNTVMRPLDGVSETLSWTAPHANRQFNEQALSSCIDFKEQMLMAEEQREEYRDSKVQNYKAFHVPLLVEGDDYDDRKLSLITRILRPHKHYTFKKLKAYLPPAFYDFPEEDPEWVKHAYDLPDRSAACPTLWIPRDPMGLSGKEIKNLHGAIKVSDENAQFDKKGKVVWTGPPPE</sequence>
<dbReference type="Pfam" id="PF14703">
    <property type="entry name" value="PHM7_cyt"/>
    <property type="match status" value="1"/>
</dbReference>
<feature type="transmembrane region" description="Helical" evidence="7">
    <location>
        <begin position="465"/>
        <end position="493"/>
    </location>
</feature>
<dbReference type="InterPro" id="IPR027815">
    <property type="entry name" value="CSC1/OSCA1-like_cyt"/>
</dbReference>
<feature type="transmembrane region" description="Helical" evidence="7">
    <location>
        <begin position="420"/>
        <end position="444"/>
    </location>
</feature>
<evidence type="ECO:0008006" key="14">
    <source>
        <dbReference type="Google" id="ProtNLM"/>
    </source>
</evidence>
<reference evidence="12 13" key="1">
    <citation type="journal article" date="2013" name="BMC Genomics">
        <title>Genome sequence and analysis of methylotrophic yeast Hansenula polymorpha DL1.</title>
        <authorList>
            <person name="Ravin N.V."/>
            <person name="Eldarov M.A."/>
            <person name="Kadnikov V.V."/>
            <person name="Beletsky A.V."/>
            <person name="Schneider J."/>
            <person name="Mardanova E.S."/>
            <person name="Smekalova E.M."/>
            <person name="Zvereva M.I."/>
            <person name="Dontsova O.A."/>
            <person name="Mardanov A.V."/>
            <person name="Skryabin K.G."/>
        </authorList>
    </citation>
    <scope>NUCLEOTIDE SEQUENCE [LARGE SCALE GENOMIC DNA]</scope>
    <source>
        <strain evidence="13">ATCC 26012 / BCRC 20466 / JCM 22074 / NRRL Y-7560 / DL-1</strain>
    </source>
</reference>
<evidence type="ECO:0000313" key="13">
    <source>
        <dbReference type="Proteomes" id="UP000008673"/>
    </source>
</evidence>
<feature type="transmembrane region" description="Helical" evidence="7">
    <location>
        <begin position="563"/>
        <end position="582"/>
    </location>
</feature>
<dbReference type="eggNOG" id="KOG1134">
    <property type="taxonomic scope" value="Eukaryota"/>
</dbReference>
<feature type="domain" description="CSC1/OSCA1-like cytosolic" evidence="11">
    <location>
        <begin position="182"/>
        <end position="361"/>
    </location>
</feature>
<evidence type="ECO:0000256" key="1">
    <source>
        <dbReference type="ARBA" id="ARBA00004141"/>
    </source>
</evidence>
<dbReference type="RefSeq" id="XP_013936197.1">
    <property type="nucleotide sequence ID" value="XM_014080722.1"/>
</dbReference>
<evidence type="ECO:0000256" key="3">
    <source>
        <dbReference type="ARBA" id="ARBA00022448"/>
    </source>
</evidence>
<feature type="transmembrane region" description="Helical" evidence="7">
    <location>
        <begin position="12"/>
        <end position="33"/>
    </location>
</feature>
<evidence type="ECO:0000259" key="8">
    <source>
        <dbReference type="Pfam" id="PF02714"/>
    </source>
</evidence>
<dbReference type="InterPro" id="IPR032880">
    <property type="entry name" value="CSC1/OSCA1-like_N"/>
</dbReference>
<comment type="similarity">
    <text evidence="2">Belongs to the CSC1 (TC 1.A.17) family.</text>
</comment>
<feature type="transmembrane region" description="Helical" evidence="7">
    <location>
        <begin position="373"/>
        <end position="400"/>
    </location>
</feature>
<protein>
    <recommendedName>
        <fullName evidence="14">DUF221-domain-containing protein</fullName>
    </recommendedName>
</protein>
<feature type="transmembrane region" description="Helical" evidence="7">
    <location>
        <begin position="626"/>
        <end position="648"/>
    </location>
</feature>
<dbReference type="GO" id="GO:0005227">
    <property type="term" value="F:calcium-activated cation channel activity"/>
    <property type="evidence" value="ECO:0007669"/>
    <property type="project" value="InterPro"/>
</dbReference>
<feature type="domain" description="CSC1/OSCA1-like 7TM region" evidence="8">
    <location>
        <begin position="376"/>
        <end position="645"/>
    </location>
</feature>
<gene>
    <name evidence="12" type="ORF">HPODL_00759</name>
</gene>
<feature type="transmembrane region" description="Helical" evidence="7">
    <location>
        <begin position="654"/>
        <end position="671"/>
    </location>
</feature>
<dbReference type="OrthoDB" id="1076608at2759"/>
<feature type="transmembrane region" description="Helical" evidence="7">
    <location>
        <begin position="138"/>
        <end position="157"/>
    </location>
</feature>
<accession>W1QH04</accession>
<keyword evidence="6 7" id="KW-0472">Membrane</keyword>